<evidence type="ECO:0000256" key="2">
    <source>
        <dbReference type="ARBA" id="ARBA00022553"/>
    </source>
</evidence>
<accession>A0ABU2JBW2</accession>
<dbReference type="SUPFAM" id="SSF53901">
    <property type="entry name" value="Thiolase-like"/>
    <property type="match status" value="2"/>
</dbReference>
<dbReference type="SMART" id="SM00822">
    <property type="entry name" value="PKS_KR"/>
    <property type="match status" value="1"/>
</dbReference>
<dbReference type="PROSITE" id="PS50075">
    <property type="entry name" value="CARRIER"/>
    <property type="match status" value="2"/>
</dbReference>
<evidence type="ECO:0000256" key="1">
    <source>
        <dbReference type="ARBA" id="ARBA00022450"/>
    </source>
</evidence>
<name>A0ABU2JBW2_9ACTN</name>
<evidence type="ECO:0000313" key="10">
    <source>
        <dbReference type="EMBL" id="MDT0261964.1"/>
    </source>
</evidence>
<dbReference type="Pfam" id="PF00550">
    <property type="entry name" value="PP-binding"/>
    <property type="match status" value="2"/>
</dbReference>
<dbReference type="Proteomes" id="UP001183176">
    <property type="component" value="Unassembled WGS sequence"/>
</dbReference>
<dbReference type="InterPro" id="IPR018201">
    <property type="entry name" value="Ketoacyl_synth_AS"/>
</dbReference>
<evidence type="ECO:0000256" key="4">
    <source>
        <dbReference type="ARBA" id="ARBA00023315"/>
    </source>
</evidence>
<dbReference type="InterPro" id="IPR020806">
    <property type="entry name" value="PKS_PP-bd"/>
</dbReference>
<feature type="domain" description="Carrier" evidence="7">
    <location>
        <begin position="2675"/>
        <end position="2750"/>
    </location>
</feature>
<reference evidence="11" key="1">
    <citation type="submission" date="2023-07" db="EMBL/GenBank/DDBJ databases">
        <title>30 novel species of actinomycetes from the DSMZ collection.</title>
        <authorList>
            <person name="Nouioui I."/>
        </authorList>
    </citation>
    <scope>NUCLEOTIDE SEQUENCE [LARGE SCALE GENOMIC DNA]</scope>
    <source>
        <strain evidence="11">DSM 44399</strain>
    </source>
</reference>
<dbReference type="EMBL" id="JAVREH010000012">
    <property type="protein sequence ID" value="MDT0261964.1"/>
    <property type="molecule type" value="Genomic_DNA"/>
</dbReference>
<keyword evidence="2" id="KW-0597">Phosphoprotein</keyword>
<dbReference type="InterPro" id="IPR042104">
    <property type="entry name" value="PKS_dehydratase_sf"/>
</dbReference>
<evidence type="ECO:0000256" key="6">
    <source>
        <dbReference type="SAM" id="MobiDB-lite"/>
    </source>
</evidence>
<dbReference type="InterPro" id="IPR049552">
    <property type="entry name" value="PKS_DH_N"/>
</dbReference>
<feature type="active site" description="Proton donor; for dehydratase activity" evidence="5">
    <location>
        <position position="2079"/>
    </location>
</feature>
<dbReference type="Gene3D" id="3.40.47.10">
    <property type="match status" value="2"/>
</dbReference>
<dbReference type="InterPro" id="IPR014031">
    <property type="entry name" value="Ketoacyl_synth_C"/>
</dbReference>
<dbReference type="InterPro" id="IPR049551">
    <property type="entry name" value="PKS_DH_C"/>
</dbReference>
<dbReference type="InterPro" id="IPR009081">
    <property type="entry name" value="PP-bd_ACP"/>
</dbReference>
<dbReference type="Gene3D" id="3.40.366.10">
    <property type="entry name" value="Malonyl-Coenzyme A Acyl Carrier Protein, domain 2"/>
    <property type="match status" value="2"/>
</dbReference>
<comment type="caution">
    <text evidence="10">The sequence shown here is derived from an EMBL/GenBank/DDBJ whole genome shotgun (WGS) entry which is preliminary data.</text>
</comment>
<dbReference type="Gene3D" id="3.30.70.3290">
    <property type="match status" value="2"/>
</dbReference>
<dbReference type="InterPro" id="IPR014030">
    <property type="entry name" value="Ketoacyl_synth_N"/>
</dbReference>
<evidence type="ECO:0000259" key="7">
    <source>
        <dbReference type="PROSITE" id="PS50075"/>
    </source>
</evidence>
<dbReference type="InterPro" id="IPR016035">
    <property type="entry name" value="Acyl_Trfase/lysoPLipase"/>
</dbReference>
<dbReference type="Pfam" id="PF02801">
    <property type="entry name" value="Ketoacyl-synt_C"/>
    <property type="match status" value="2"/>
</dbReference>
<keyword evidence="4" id="KW-0012">Acyltransferase</keyword>
<feature type="domain" description="Ketosynthase family 3 (KS3)" evidence="8">
    <location>
        <begin position="2"/>
        <end position="417"/>
    </location>
</feature>
<evidence type="ECO:0000256" key="3">
    <source>
        <dbReference type="ARBA" id="ARBA00022679"/>
    </source>
</evidence>
<dbReference type="SMART" id="SM00825">
    <property type="entry name" value="PKS_KS"/>
    <property type="match status" value="2"/>
</dbReference>
<feature type="region of interest" description="Disordered" evidence="6">
    <location>
        <begin position="2627"/>
        <end position="2660"/>
    </location>
</feature>
<feature type="domain" description="Ketosynthase family 3 (KS3)" evidence="8">
    <location>
        <begin position="998"/>
        <end position="1424"/>
    </location>
</feature>
<dbReference type="InterPro" id="IPR001227">
    <property type="entry name" value="Ac_transferase_dom_sf"/>
</dbReference>
<dbReference type="Gene3D" id="1.10.1200.10">
    <property type="entry name" value="ACP-like"/>
    <property type="match status" value="2"/>
</dbReference>
<dbReference type="InterPro" id="IPR049900">
    <property type="entry name" value="PKS_mFAS_DH"/>
</dbReference>
<dbReference type="CDD" id="cd00833">
    <property type="entry name" value="PKS"/>
    <property type="match status" value="2"/>
</dbReference>
<dbReference type="InterPro" id="IPR016036">
    <property type="entry name" value="Malonyl_transacylase_ACP-bd"/>
</dbReference>
<dbReference type="SUPFAM" id="SSF47336">
    <property type="entry name" value="ACP-like"/>
    <property type="match status" value="2"/>
</dbReference>
<feature type="region of interest" description="C-terminal hotdog fold" evidence="5">
    <location>
        <begin position="2018"/>
        <end position="2158"/>
    </location>
</feature>
<keyword evidence="11" id="KW-1185">Reference proteome</keyword>
<dbReference type="SMART" id="SM01294">
    <property type="entry name" value="PKS_PP_betabranch"/>
    <property type="match status" value="1"/>
</dbReference>
<dbReference type="Gene3D" id="3.10.129.110">
    <property type="entry name" value="Polyketide synthase dehydratase"/>
    <property type="match status" value="1"/>
</dbReference>
<feature type="domain" description="Carrier" evidence="7">
    <location>
        <begin position="904"/>
        <end position="979"/>
    </location>
</feature>
<proteinExistence type="predicted"/>
<dbReference type="SMART" id="SM00823">
    <property type="entry name" value="PKS_PP"/>
    <property type="match status" value="2"/>
</dbReference>
<dbReference type="InterPro" id="IPR020807">
    <property type="entry name" value="PKS_DH"/>
</dbReference>
<feature type="compositionally biased region" description="Low complexity" evidence="6">
    <location>
        <begin position="2633"/>
        <end position="2646"/>
    </location>
</feature>
<dbReference type="InterPro" id="IPR050091">
    <property type="entry name" value="PKS_NRPS_Biosynth_Enz"/>
</dbReference>
<dbReference type="PANTHER" id="PTHR43775:SF51">
    <property type="entry name" value="INACTIVE PHENOLPHTHIOCEROL SYNTHESIS POLYKETIDE SYNTHASE TYPE I PKS1-RELATED"/>
    <property type="match status" value="1"/>
</dbReference>
<dbReference type="Gene3D" id="3.40.50.720">
    <property type="entry name" value="NAD(P)-binding Rossmann-like Domain"/>
    <property type="match status" value="1"/>
</dbReference>
<protein>
    <submittedName>
        <fullName evidence="10">SDR family NAD(P)-dependent oxidoreductase</fullName>
    </submittedName>
</protein>
<keyword evidence="1" id="KW-0596">Phosphopantetheine</keyword>
<evidence type="ECO:0000259" key="8">
    <source>
        <dbReference type="PROSITE" id="PS52004"/>
    </source>
</evidence>
<evidence type="ECO:0000313" key="11">
    <source>
        <dbReference type="Proteomes" id="UP001183176"/>
    </source>
</evidence>
<dbReference type="SMART" id="SM00826">
    <property type="entry name" value="PKS_DH"/>
    <property type="match status" value="1"/>
</dbReference>
<feature type="active site" description="Proton acceptor; for dehydratase activity" evidence="5">
    <location>
        <position position="1915"/>
    </location>
</feature>
<dbReference type="CDD" id="cd08956">
    <property type="entry name" value="KR_3_FAS_SDR_x"/>
    <property type="match status" value="1"/>
</dbReference>
<dbReference type="InterPro" id="IPR032821">
    <property type="entry name" value="PKS_assoc"/>
</dbReference>
<dbReference type="PROSITE" id="PS52004">
    <property type="entry name" value="KS3_2"/>
    <property type="match status" value="2"/>
</dbReference>
<evidence type="ECO:0000259" key="9">
    <source>
        <dbReference type="PROSITE" id="PS52019"/>
    </source>
</evidence>
<feature type="region of interest" description="N-terminal hotdog fold" evidence="5">
    <location>
        <begin position="1883"/>
        <end position="2007"/>
    </location>
</feature>
<dbReference type="Pfam" id="PF16197">
    <property type="entry name" value="KAsynt_C_assoc"/>
    <property type="match status" value="2"/>
</dbReference>
<dbReference type="PANTHER" id="PTHR43775">
    <property type="entry name" value="FATTY ACID SYNTHASE"/>
    <property type="match status" value="1"/>
</dbReference>
<dbReference type="InterPro" id="IPR016039">
    <property type="entry name" value="Thiolase-like"/>
</dbReference>
<dbReference type="PROSITE" id="PS52019">
    <property type="entry name" value="PKS_MFAS_DH"/>
    <property type="match status" value="1"/>
</dbReference>
<dbReference type="InterPro" id="IPR036736">
    <property type="entry name" value="ACP-like_sf"/>
</dbReference>
<dbReference type="SUPFAM" id="SSF52151">
    <property type="entry name" value="FabD/lysophospholipase-like"/>
    <property type="match status" value="2"/>
</dbReference>
<dbReference type="InterPro" id="IPR057326">
    <property type="entry name" value="KR_dom"/>
</dbReference>
<dbReference type="SUPFAM" id="SSF55048">
    <property type="entry name" value="Probable ACP-binding domain of malonyl-CoA ACP transacylase"/>
    <property type="match status" value="2"/>
</dbReference>
<dbReference type="InterPro" id="IPR020841">
    <property type="entry name" value="PKS_Beta-ketoAc_synthase_dom"/>
</dbReference>
<dbReference type="InterPro" id="IPR036291">
    <property type="entry name" value="NAD(P)-bd_dom_sf"/>
</dbReference>
<dbReference type="Pfam" id="PF21089">
    <property type="entry name" value="PKS_DH_N"/>
    <property type="match status" value="1"/>
</dbReference>
<dbReference type="PROSITE" id="PS00606">
    <property type="entry name" value="KS3_1"/>
    <property type="match status" value="1"/>
</dbReference>
<dbReference type="InterPro" id="IPR013968">
    <property type="entry name" value="PKS_KR"/>
</dbReference>
<dbReference type="SUPFAM" id="SSF51735">
    <property type="entry name" value="NAD(P)-binding Rossmann-fold domains"/>
    <property type="match status" value="2"/>
</dbReference>
<organism evidence="10 11">
    <name type="scientific">Jatrophihabitans lederbergiae</name>
    <dbReference type="NCBI Taxonomy" id="3075547"/>
    <lineage>
        <taxon>Bacteria</taxon>
        <taxon>Bacillati</taxon>
        <taxon>Actinomycetota</taxon>
        <taxon>Actinomycetes</taxon>
        <taxon>Jatrophihabitantales</taxon>
        <taxon>Jatrophihabitantaceae</taxon>
        <taxon>Jatrophihabitans</taxon>
    </lineage>
</organism>
<dbReference type="InterPro" id="IPR014043">
    <property type="entry name" value="Acyl_transferase_dom"/>
</dbReference>
<feature type="domain" description="PKS/mFAS DH" evidence="9">
    <location>
        <begin position="1883"/>
        <end position="2158"/>
    </location>
</feature>
<sequence length="2834" mass="294193">MAEPIAIVGMSCRLPQAHDLAAFWTVLRNGVDAITEAPADRWAPGIATEYRRAGFIDTVDQFDAEFFGISPNEAAVMDPQQRLALELSWEALENARVVPRDQRDSDCGVFLAAIAHDYATMQDRLGAEGVGPHSYTGTHRAIIANRVSYFLGLRGRSLTVDTGQSSSLVAVQLACESLRRGESRLALAGGVNLNLLAETTAAIGGFGALSPDGRCHVFDQRANGYVRGEGAGVIVLKPLAAALDDGDAVHCVILGGAVNNDGGGNGLTAPSQRAQQEVIELACAQAGVRAVDVQYVELHGTGTRVGDPIEAGALGAALGGDRAARKELLVGSVKTNIGHLEGAAGVAGLLKVALSLGHRQLPASLHFDTPSPQIPLAQLGLDVVRTGRDWPSPDQPLIAGVSSFGMGGTNCHLVLGEAPRQPVAATAVELPIDVPWLLSARSATALRAQADRLHEQLVAAPATDPARVALSLARSRARFEHRAVVASSDAATMLAGVQALAAGMPHPSVVTGAVVTGRCAFIFPGQGSQWTEMARELLKDSAPFAEALTACDHALAPFVDYSLLDVLRGVPEGPGFDRVDVVQPALWAVMVALAAVWRSVGVRPDVVLGHSQGEIAAATVVGALSLSDGARVVALRSRALAAIAGSGGMMSVAAGSSLVRAAIEAIAPGATIAAVNSPRSVVVSGTDADLAALAEHFDSQGHRAKLVAVDYASHSAAMEQLRDELLSALEPVSPVSVDTTFVSTLTGTVMDTAGLNAEYWYRSMRQPVEFATASTVALAEGCRVFVECSPHPVLVAAVEETIEDTGQHAAVLGTLRRSSGGRQQVSRALAEAYVSGLPVDWTGPVTVTRAELIELPSYAFARRRHWLSASATAAAGAPMRAVQPVLAAPLPPLAEAVPTGHSRRELLDLVLALTAEALGYDGPRDVAATRSFKELGVGSDTAVALRNRLRAATGLSLPTGLLYDYPTPDALADRLSALTGPAESATATQPAAERADADDPIVIVATGCRFPGGVTSAAGLWDLVTSGTDAITGFPANRGWDSDALFATGPERSGTSDTRLGGFLYDADLFDPGFFGISPREALAMDPQQRVLLEICWEALDGAGIDPWSLRGSRMGVFVGAMAPDYGPRLHQPTGATDGHLLTGTALSVLSGRVAYTFGLEGPAVTVDTACSSSLVAIHLAAQALRRGECSAALAGGVTVMATPGMFVEFSRQGGLAADGRCKPFAAGADGTGWAEGAGVVLLERMSDARRNGREILAVLRGTAMNQDGRSNGMTAPNGVAQQRVIRQALADAGLDPSEVDVVEAHGTGTTLGDPIEAAALLATYGEHREKDRPLWLGSVKSNIGHTQAAAGVAGVIKMVQALRTGILPATLHADQPSPHVDWDDDALRLLGDAVPWPASDHPLRAGVSGFGISGTNGHLLLEQAPPTDPEPSHDGPLVWVFSAHTESALRSYARSLRDYASAAATDLTGVARALGSRAALTHRAVILAADRTELLAGLTAVLEGDAHPAVVTGTAAEVQPVFVFPGQGSQWNGMAVELLDGNEGFRTELQRCDAALLVHTGWSVQDVLRGVDGAPALAGSDVIQPVLFAVMVSLAALWRSVGVRPVAVIGHSQGELAAACAAGALSLPDAARIVALRSRALMALGGTGGMVAVSLPEAAVRERLAPWDDRLWVAILSGPESTVVAGELAALEEFAAACAGAAQVRKVAIDYAAHTPHIENLRDELCAIFDGTTPQDTEVAFCSALEAGFVEPAELVADYWYRGLRYPVRFDAAIRAFDRYARPLFIEASPHPVLTGHVQDTLRAAGEAGDAVGTLRRGEGGPARFLRSAAEAYVRGAAVRWSTLLGPAPSTRPKLPPYPFERSRYWVEAAPQAPAGTAASGHPLLATVLPLADSDGYLLTGRLSLASTPWLADHAVDGSVLLPGTAFVELALQAAAAAGCHLLEDLTLESPIVLVEPGALQAQLLVGAPDDAGRRRLTLHSRPADSPDADWTRHATGTVAVSDPGYGSETFSIPEDAVEVELTDVYGQLADRGYQYGPAFQGLQRAWRSDSDRFVEVALPDAPAAQAERFTLHPALLDAVMHLLVLDGGDGSDAQSLLLPFAWSGVRVIAPGASQLRVRIRTLTEDQVALAIVDETGRPVAAVDSLTLRRAPRRGPATSLPDSGAYALNWIAGDAVALELTGQSWAVVGIDMSVDDLTAQLDKAGADVARHYDLGSLADLTTGAMPATVVIPLALDVDAEDLPYTTQEVVCEVLHLIQTWVGDERFVESQLLFVTGGATAAIRAEDVAASAVWGLVRSAAAEHPGRFALLDSVDLASLTDGWPLVAGLLAAGEWQLAIRNGALVVPRLAPVTVGPDTVEQSAGNESAGAVLVTGGTGGLGALVAERLVTVHGVRQLVLVSRRGADAQGAPELVARLQAAGTQVRVEACDVSDRAALTALVRRVSADWPLSAVVHAAGTVADAPVGRLSAAQVGTVFGPKADAAWYLHEATADSSLSAFVLFSSVAGVVGNAGQGNYAAANGFLDGLASYRRQSGLPAVSVAWGLWHVVTGMTGGLGEADVVRLARAGVSPLAAEQGLALFDQTFRGAGSSSDPAPVVVAAAWDAAGLRGRAEDGALAPVLRGLARAPRRSAPKPSAASPSADSAAHSGRNTAKAGSSAELAERLSTVSEAAGRQAVRELVRSHVARVLAHADSESVDADRTFSELGFDSLTVVELRNGLDAATGLRLPATLAFDYPTVKVLADHLYAAVAPKPQAPEETLRVSLDDVERLLSGADEAVRGKVVAMLHSTLVRLETAPSGEVDAHAVPASEPDVRAALDEASDDEIFAFLDGPL</sequence>
<evidence type="ECO:0000256" key="5">
    <source>
        <dbReference type="PROSITE-ProRule" id="PRU01363"/>
    </source>
</evidence>
<keyword evidence="3" id="KW-0808">Transferase</keyword>
<gene>
    <name evidence="10" type="ORF">RM423_11205</name>
</gene>
<dbReference type="Pfam" id="PF00698">
    <property type="entry name" value="Acyl_transf_1"/>
    <property type="match status" value="2"/>
</dbReference>
<dbReference type="PROSITE" id="PS00012">
    <property type="entry name" value="PHOSPHOPANTETHEINE"/>
    <property type="match status" value="1"/>
</dbReference>
<dbReference type="Pfam" id="PF08659">
    <property type="entry name" value="KR"/>
    <property type="match status" value="1"/>
</dbReference>
<dbReference type="Pfam" id="PF00109">
    <property type="entry name" value="ketoacyl-synt"/>
    <property type="match status" value="2"/>
</dbReference>
<dbReference type="RefSeq" id="WP_311423118.1">
    <property type="nucleotide sequence ID" value="NZ_JAVREH010000012.1"/>
</dbReference>
<dbReference type="SMART" id="SM00827">
    <property type="entry name" value="PKS_AT"/>
    <property type="match status" value="2"/>
</dbReference>
<dbReference type="InterPro" id="IPR006162">
    <property type="entry name" value="Ppantetheine_attach_site"/>
</dbReference>
<dbReference type="Pfam" id="PF14765">
    <property type="entry name" value="PS-DH"/>
    <property type="match status" value="1"/>
</dbReference>